<comment type="subcellular location">
    <subcellularLocation>
        <location evidence="1">Nucleus</location>
    </subcellularLocation>
</comment>
<dbReference type="GO" id="GO:0031593">
    <property type="term" value="F:polyubiquitin modification-dependent protein binding"/>
    <property type="evidence" value="ECO:0007669"/>
    <property type="project" value="TreeGrafter"/>
</dbReference>
<feature type="region of interest" description="Disordered" evidence="3">
    <location>
        <begin position="384"/>
        <end position="416"/>
    </location>
</feature>
<dbReference type="EMBL" id="CAJPIZ010003851">
    <property type="protein sequence ID" value="CAG2106894.1"/>
    <property type="molecule type" value="Genomic_DNA"/>
</dbReference>
<dbReference type="GO" id="GO:0003697">
    <property type="term" value="F:single-stranded DNA binding"/>
    <property type="evidence" value="ECO:0007669"/>
    <property type="project" value="InterPro"/>
</dbReference>
<dbReference type="InterPro" id="IPR055220">
    <property type="entry name" value="SPRTN_ZBD"/>
</dbReference>
<accession>A0A7R9PZE5</accession>
<dbReference type="GO" id="GO:0006974">
    <property type="term" value="P:DNA damage response"/>
    <property type="evidence" value="ECO:0007669"/>
    <property type="project" value="InterPro"/>
</dbReference>
<evidence type="ECO:0000256" key="1">
    <source>
        <dbReference type="ARBA" id="ARBA00004123"/>
    </source>
</evidence>
<evidence type="ECO:0000259" key="4">
    <source>
        <dbReference type="SMART" id="SM00731"/>
    </source>
</evidence>
<feature type="compositionally biased region" description="Basic residues" evidence="3">
    <location>
        <begin position="401"/>
        <end position="412"/>
    </location>
</feature>
<dbReference type="InterPro" id="IPR044245">
    <property type="entry name" value="Spartan"/>
</dbReference>
<dbReference type="Pfam" id="PF22934">
    <property type="entry name" value="SPRTN_ZBD"/>
    <property type="match status" value="1"/>
</dbReference>
<feature type="compositionally biased region" description="Low complexity" evidence="3">
    <location>
        <begin position="388"/>
        <end position="399"/>
    </location>
</feature>
<evidence type="ECO:0000256" key="2">
    <source>
        <dbReference type="ARBA" id="ARBA00023242"/>
    </source>
</evidence>
<dbReference type="Pfam" id="PF10263">
    <property type="entry name" value="SprT-like"/>
    <property type="match status" value="1"/>
</dbReference>
<dbReference type="GO" id="GO:0004222">
    <property type="term" value="F:metalloendopeptidase activity"/>
    <property type="evidence" value="ECO:0007669"/>
    <property type="project" value="InterPro"/>
</dbReference>
<gene>
    <name evidence="5" type="ORF">OSB1V03_LOCUS6897</name>
</gene>
<dbReference type="EMBL" id="OC858426">
    <property type="protein sequence ID" value="CAD7626464.1"/>
    <property type="molecule type" value="Genomic_DNA"/>
</dbReference>
<dbReference type="GO" id="GO:0005634">
    <property type="term" value="C:nucleus"/>
    <property type="evidence" value="ECO:0007669"/>
    <property type="project" value="UniProtKB-SubCell"/>
</dbReference>
<name>A0A7R9PZE5_9ACAR</name>
<dbReference type="PANTHER" id="PTHR21220:SF0">
    <property type="entry name" value="DNA-DEPENDENT METALLOPROTEASE SPRTN"/>
    <property type="match status" value="1"/>
</dbReference>
<sequence>MPAMAAEGWDPFADNTAIQDMNDDYLMALSLQAIEDEFNSHSQSSAVVGHESDHRLATDYELAIELSRELAKDEADNGPMDPTDIVSPRLELSDPSPNIWELMKIFDRMFFAGVLAKHCIELSWSSRMTSTAGLCGWDPHTNFCFIRLSLPLLQLRSRKDLVETLIHEMIHALLFVTKQDDNHESHGQKFHEHMYRINRMSGTDITVYHSFHDEVRSYQQHVWRCDGPCRTRAPYFGYVRRAMNRKPGPSDYWYKFHEKSCGGMFTKESEPPPKTTHTNASQSITLTPEKLNNKDIRDYLTPNVWTSATVSTTDANESEKPKVELFAGKGHRLGNIKTENNPKSVINCDNFNQTSGSSLLSIDGKPIVPFTGRGHVLGSRQTVGQLGSTSAATSSAPKPKSLPKHVPQKKTTNKTQNIEVIQID</sequence>
<evidence type="ECO:0000256" key="3">
    <source>
        <dbReference type="SAM" id="MobiDB-lite"/>
    </source>
</evidence>
<dbReference type="OrthoDB" id="5236983at2759"/>
<dbReference type="SMART" id="SM00731">
    <property type="entry name" value="SprT"/>
    <property type="match status" value="1"/>
</dbReference>
<dbReference type="AlphaFoldDB" id="A0A7R9PZE5"/>
<protein>
    <recommendedName>
        <fullName evidence="4">SprT-like domain-containing protein</fullName>
    </recommendedName>
</protein>
<evidence type="ECO:0000313" key="6">
    <source>
        <dbReference type="Proteomes" id="UP000759131"/>
    </source>
</evidence>
<dbReference type="PANTHER" id="PTHR21220">
    <property type="entry name" value="DNA-DEPENDENT METALLOPROTEASE SPRTN"/>
    <property type="match status" value="1"/>
</dbReference>
<proteinExistence type="predicted"/>
<dbReference type="InterPro" id="IPR006640">
    <property type="entry name" value="SprT-like_domain"/>
</dbReference>
<feature type="domain" description="SprT-like" evidence="4">
    <location>
        <begin position="97"/>
        <end position="268"/>
    </location>
</feature>
<keyword evidence="2" id="KW-0539">Nucleus</keyword>
<evidence type="ECO:0000313" key="5">
    <source>
        <dbReference type="EMBL" id="CAD7626464.1"/>
    </source>
</evidence>
<dbReference type="Proteomes" id="UP000759131">
    <property type="component" value="Unassembled WGS sequence"/>
</dbReference>
<keyword evidence="6" id="KW-1185">Reference proteome</keyword>
<organism evidence="5">
    <name type="scientific">Medioppia subpectinata</name>
    <dbReference type="NCBI Taxonomy" id="1979941"/>
    <lineage>
        <taxon>Eukaryota</taxon>
        <taxon>Metazoa</taxon>
        <taxon>Ecdysozoa</taxon>
        <taxon>Arthropoda</taxon>
        <taxon>Chelicerata</taxon>
        <taxon>Arachnida</taxon>
        <taxon>Acari</taxon>
        <taxon>Acariformes</taxon>
        <taxon>Sarcoptiformes</taxon>
        <taxon>Oribatida</taxon>
        <taxon>Brachypylina</taxon>
        <taxon>Oppioidea</taxon>
        <taxon>Oppiidae</taxon>
        <taxon>Medioppia</taxon>
    </lineage>
</organism>
<reference evidence="5" key="1">
    <citation type="submission" date="2020-11" db="EMBL/GenBank/DDBJ databases">
        <authorList>
            <person name="Tran Van P."/>
        </authorList>
    </citation>
    <scope>NUCLEOTIDE SEQUENCE</scope>
</reference>